<gene>
    <name evidence="2" type="ORF">BN1051_00571</name>
</gene>
<sequence length="204" mass="22188">MPKSKPRRKAAAKKKQARRATHEVNARFRGEQAFFSDEADALLTARGWVSERAQPGGADLGDAWYWMPSQLPAYLAEGEPVPTSVFALAEGTFGSELASVGSSVPAGAQREYASLAELEADLDRLEAHRVPEGQYTVLDGGPSEQETPDDLIDSITEEWELIAELIHFPYSDAGSRSFAAVEQAREQGRLSEYAYQSVLAGRAG</sequence>
<feature type="compositionally biased region" description="Basic residues" evidence="1">
    <location>
        <begin position="1"/>
        <end position="19"/>
    </location>
</feature>
<reference evidence="2" key="1">
    <citation type="submission" date="2014-07" db="EMBL/GenBank/DDBJ databases">
        <authorList>
            <person name="Urmite Genomes Urmite Genomes"/>
        </authorList>
    </citation>
    <scope>NUCLEOTIDE SEQUENCE</scope>
    <source>
        <strain evidence="2">11W110_air</strain>
    </source>
</reference>
<feature type="region of interest" description="Disordered" evidence="1">
    <location>
        <begin position="1"/>
        <end position="22"/>
    </location>
</feature>
<proteinExistence type="predicted"/>
<dbReference type="EMBL" id="LN483070">
    <property type="protein sequence ID" value="CEA07259.1"/>
    <property type="molecule type" value="Genomic_DNA"/>
</dbReference>
<evidence type="ECO:0000313" key="2">
    <source>
        <dbReference type="EMBL" id="CEA07259.1"/>
    </source>
</evidence>
<name>A0A078MLW5_9MICC</name>
<protein>
    <submittedName>
        <fullName evidence="2">Uncharacterized protein</fullName>
    </submittedName>
</protein>
<dbReference type="PATRIC" id="fig|1461584.3.peg.561"/>
<dbReference type="AlphaFoldDB" id="A0A078MLW5"/>
<organism evidence="2">
    <name type="scientific">Arthrobacter saudimassiliensis</name>
    <dbReference type="NCBI Taxonomy" id="1461584"/>
    <lineage>
        <taxon>Bacteria</taxon>
        <taxon>Bacillati</taxon>
        <taxon>Actinomycetota</taxon>
        <taxon>Actinomycetes</taxon>
        <taxon>Micrococcales</taxon>
        <taxon>Micrococcaceae</taxon>
        <taxon>Arthrobacter</taxon>
    </lineage>
</organism>
<accession>A0A078MLW5</accession>
<evidence type="ECO:0000256" key="1">
    <source>
        <dbReference type="SAM" id="MobiDB-lite"/>
    </source>
</evidence>